<feature type="transmembrane region" description="Helical" evidence="1">
    <location>
        <begin position="6"/>
        <end position="25"/>
    </location>
</feature>
<name>A0A9D1PLW6_9BACI</name>
<evidence type="ECO:0000313" key="2">
    <source>
        <dbReference type="EMBL" id="HIV73804.1"/>
    </source>
</evidence>
<proteinExistence type="predicted"/>
<reference evidence="2" key="1">
    <citation type="journal article" date="2021" name="PeerJ">
        <title>Extensive microbial diversity within the chicken gut microbiome revealed by metagenomics and culture.</title>
        <authorList>
            <person name="Gilroy R."/>
            <person name="Ravi A."/>
            <person name="Getino M."/>
            <person name="Pursley I."/>
            <person name="Horton D.L."/>
            <person name="Alikhan N.F."/>
            <person name="Baker D."/>
            <person name="Gharbi K."/>
            <person name="Hall N."/>
            <person name="Watson M."/>
            <person name="Adriaenssens E.M."/>
            <person name="Foster-Nyarko E."/>
            <person name="Jarju S."/>
            <person name="Secka A."/>
            <person name="Antonio M."/>
            <person name="Oren A."/>
            <person name="Chaudhuri R.R."/>
            <person name="La Ragione R."/>
            <person name="Hildebrand F."/>
            <person name="Pallen M.J."/>
        </authorList>
    </citation>
    <scope>NUCLEOTIDE SEQUENCE</scope>
    <source>
        <strain evidence="2">CHK169-2315</strain>
    </source>
</reference>
<keyword evidence="1" id="KW-0472">Membrane</keyword>
<feature type="transmembrane region" description="Helical" evidence="1">
    <location>
        <begin position="37"/>
        <end position="54"/>
    </location>
</feature>
<reference evidence="2" key="2">
    <citation type="submission" date="2021-04" db="EMBL/GenBank/DDBJ databases">
        <authorList>
            <person name="Gilroy R."/>
        </authorList>
    </citation>
    <scope>NUCLEOTIDE SEQUENCE</scope>
    <source>
        <strain evidence="2">CHK169-2315</strain>
    </source>
</reference>
<dbReference type="EMBL" id="DXHX01000027">
    <property type="protein sequence ID" value="HIV73804.1"/>
    <property type="molecule type" value="Genomic_DNA"/>
</dbReference>
<keyword evidence="1" id="KW-1133">Transmembrane helix</keyword>
<protein>
    <submittedName>
        <fullName evidence="2">Uncharacterized protein</fullName>
    </submittedName>
</protein>
<evidence type="ECO:0000313" key="3">
    <source>
        <dbReference type="Proteomes" id="UP000823937"/>
    </source>
</evidence>
<gene>
    <name evidence="2" type="ORF">H9895_01845</name>
</gene>
<accession>A0A9D1PLW6</accession>
<dbReference type="Proteomes" id="UP000823937">
    <property type="component" value="Unassembled WGS sequence"/>
</dbReference>
<keyword evidence="1" id="KW-0812">Transmembrane</keyword>
<evidence type="ECO:0000256" key="1">
    <source>
        <dbReference type="SAM" id="Phobius"/>
    </source>
</evidence>
<sequence>MDFPIYTILLFAGLLYGIITFIMELRHYKNTLNLKQLTLSIVIMIISVIGLYVSY</sequence>
<dbReference type="AlphaFoldDB" id="A0A9D1PLW6"/>
<comment type="caution">
    <text evidence="2">The sequence shown here is derived from an EMBL/GenBank/DDBJ whole genome shotgun (WGS) entry which is preliminary data.</text>
</comment>
<organism evidence="2 3">
    <name type="scientific">Candidatus Pseudogracilibacillus intestinigallinarum</name>
    <dbReference type="NCBI Taxonomy" id="2838742"/>
    <lineage>
        <taxon>Bacteria</taxon>
        <taxon>Bacillati</taxon>
        <taxon>Bacillota</taxon>
        <taxon>Bacilli</taxon>
        <taxon>Bacillales</taxon>
        <taxon>Bacillaceae</taxon>
        <taxon>Pseudogracilibacillus</taxon>
    </lineage>
</organism>